<dbReference type="InterPro" id="IPR003006">
    <property type="entry name" value="Ig/MHC_CS"/>
</dbReference>
<keyword evidence="9" id="KW-0491">MHC II</keyword>
<feature type="chain" id="PRO_5034903394" description="Ig-like domain-containing protein" evidence="11">
    <location>
        <begin position="31"/>
        <end position="291"/>
    </location>
</feature>
<dbReference type="Pfam" id="PF07654">
    <property type="entry name" value="C1-set"/>
    <property type="match status" value="1"/>
</dbReference>
<evidence type="ECO:0000256" key="5">
    <source>
        <dbReference type="ARBA" id="ARBA00023130"/>
    </source>
</evidence>
<sequence length="291" mass="32301">MGAGRRLGAGSWAGALLVTLAVLRLGPAHCTEPEGPFLLQAKSDCEFTNGTERVRFLDRYIYNQQQFLHFDSEVGRYEADTQLGRATAEGWNKDPAFLAQRRAAVDTFCRYNYGVAQTGKVVGRTVQPEAKVFPMKSGSQTHSHLLVCSVTGFYPGAIEIKWFRNRQEQMAGVVSTELLQNGDWTFQIQVMLEMSPQRGDVYACQVEHVSLREPLTVTLGWRPLEVQSDSSRSKLLTGVGGFVLGLIFLVPGLVIYLRNKKGEGWGRAQVSLGVWGWGEVWAWLGQTLPSS</sequence>
<dbReference type="SMART" id="SM00921">
    <property type="entry name" value="MHC_II_beta"/>
    <property type="match status" value="1"/>
</dbReference>
<evidence type="ECO:0000259" key="12">
    <source>
        <dbReference type="PROSITE" id="PS50835"/>
    </source>
</evidence>
<dbReference type="InterPro" id="IPR036179">
    <property type="entry name" value="Ig-like_dom_sf"/>
</dbReference>
<feature type="domain" description="Ig-like" evidence="12">
    <location>
        <begin position="128"/>
        <end position="218"/>
    </location>
</feature>
<dbReference type="Gene3D" id="3.10.320.10">
    <property type="entry name" value="Class II Histocompatibility Antigen, M Beta Chain, Chain B, domain 1"/>
    <property type="match status" value="1"/>
</dbReference>
<evidence type="ECO:0000256" key="4">
    <source>
        <dbReference type="ARBA" id="ARBA00022989"/>
    </source>
</evidence>
<proteinExistence type="predicted"/>
<feature type="transmembrane region" description="Helical" evidence="10">
    <location>
        <begin position="235"/>
        <end position="257"/>
    </location>
</feature>
<dbReference type="SUPFAM" id="SSF48726">
    <property type="entry name" value="Immunoglobulin"/>
    <property type="match status" value="1"/>
</dbReference>
<evidence type="ECO:0000313" key="13">
    <source>
        <dbReference type="Ensembl" id="ENSPCEP00000020998.1"/>
    </source>
</evidence>
<dbReference type="Pfam" id="PF00969">
    <property type="entry name" value="MHC_II_beta"/>
    <property type="match status" value="1"/>
</dbReference>
<dbReference type="PANTHER" id="PTHR19944">
    <property type="entry name" value="MHC CLASS II-RELATED"/>
    <property type="match status" value="1"/>
</dbReference>
<comment type="subcellular location">
    <subcellularLocation>
        <location evidence="1">Membrane</location>
        <topology evidence="1">Single-pass type I membrane protein</topology>
    </subcellularLocation>
</comment>
<dbReference type="AlphaFoldDB" id="A0A8C8SFP4"/>
<dbReference type="SUPFAM" id="SSF54452">
    <property type="entry name" value="MHC antigen-recognition domain"/>
    <property type="match status" value="1"/>
</dbReference>
<dbReference type="Ensembl" id="ENSPCET00000021729.1">
    <property type="protein sequence ID" value="ENSPCEP00000020998.1"/>
    <property type="gene ID" value="ENSPCEG00000013463.1"/>
</dbReference>
<dbReference type="Gene3D" id="2.60.40.10">
    <property type="entry name" value="Immunoglobulins"/>
    <property type="match status" value="1"/>
</dbReference>
<dbReference type="FunFam" id="3.10.320.10:FF:000001">
    <property type="entry name" value="HLA class II histocompatibility antigen, DRB1-1 beta chain"/>
    <property type="match status" value="1"/>
</dbReference>
<evidence type="ECO:0000313" key="14">
    <source>
        <dbReference type="Proteomes" id="UP000694393"/>
    </source>
</evidence>
<dbReference type="InterPro" id="IPR050160">
    <property type="entry name" value="MHC/Immunoglobulin"/>
</dbReference>
<feature type="signal peptide" evidence="11">
    <location>
        <begin position="1"/>
        <end position="30"/>
    </location>
</feature>
<keyword evidence="7" id="KW-1015">Disulfide bond</keyword>
<keyword evidence="14" id="KW-1185">Reference proteome</keyword>
<reference evidence="13" key="1">
    <citation type="submission" date="2025-08" db="UniProtKB">
        <authorList>
            <consortium name="Ensembl"/>
        </authorList>
    </citation>
    <scope>IDENTIFICATION</scope>
</reference>
<dbReference type="PANTHER" id="PTHR19944:SF99">
    <property type="entry name" value="HLA CLASS II HISTOCOMPATIBILITY ANTIGEN, DRB1 BETA CHAIN"/>
    <property type="match status" value="1"/>
</dbReference>
<dbReference type="InterPro" id="IPR011162">
    <property type="entry name" value="MHC_I/II-like_Ag-recog"/>
</dbReference>
<dbReference type="GO" id="GO:0002250">
    <property type="term" value="P:adaptive immune response"/>
    <property type="evidence" value="ECO:0007669"/>
    <property type="project" value="UniProtKB-KW"/>
</dbReference>
<evidence type="ECO:0000256" key="7">
    <source>
        <dbReference type="ARBA" id="ARBA00023157"/>
    </source>
</evidence>
<name>A0A8C8SFP4_9SAUR</name>
<keyword evidence="3" id="KW-0391">Immunity</keyword>
<evidence type="ECO:0000256" key="11">
    <source>
        <dbReference type="SAM" id="SignalP"/>
    </source>
</evidence>
<dbReference type="InterPro" id="IPR013783">
    <property type="entry name" value="Ig-like_fold"/>
</dbReference>
<reference evidence="13" key="2">
    <citation type="submission" date="2025-09" db="UniProtKB">
        <authorList>
            <consortium name="Ensembl"/>
        </authorList>
    </citation>
    <scope>IDENTIFICATION</scope>
</reference>
<dbReference type="InterPro" id="IPR007110">
    <property type="entry name" value="Ig-like_dom"/>
</dbReference>
<dbReference type="FunFam" id="2.60.40.10:FF:000116">
    <property type="entry name" value="HLA class II histocompatibility antigen, DRB1-1 beta chain"/>
    <property type="match status" value="1"/>
</dbReference>
<dbReference type="InterPro" id="IPR014745">
    <property type="entry name" value="MHC_II_a/b_N"/>
</dbReference>
<evidence type="ECO:0000256" key="1">
    <source>
        <dbReference type="ARBA" id="ARBA00004479"/>
    </source>
</evidence>
<evidence type="ECO:0000256" key="10">
    <source>
        <dbReference type="SAM" id="Phobius"/>
    </source>
</evidence>
<organism evidence="13 14">
    <name type="scientific">Pelusios castaneus</name>
    <name type="common">West African mud turtle</name>
    <dbReference type="NCBI Taxonomy" id="367368"/>
    <lineage>
        <taxon>Eukaryota</taxon>
        <taxon>Metazoa</taxon>
        <taxon>Chordata</taxon>
        <taxon>Craniata</taxon>
        <taxon>Vertebrata</taxon>
        <taxon>Euteleostomi</taxon>
        <taxon>Archelosauria</taxon>
        <taxon>Testudinata</taxon>
        <taxon>Testudines</taxon>
        <taxon>Pleurodira</taxon>
        <taxon>Pelomedusidae</taxon>
        <taxon>Pelusios</taxon>
    </lineage>
</organism>
<keyword evidence="5" id="KW-1064">Adaptive immunity</keyword>
<evidence type="ECO:0000256" key="8">
    <source>
        <dbReference type="ARBA" id="ARBA00023180"/>
    </source>
</evidence>
<dbReference type="InterPro" id="IPR003597">
    <property type="entry name" value="Ig_C1-set"/>
</dbReference>
<evidence type="ECO:0000256" key="9">
    <source>
        <dbReference type="ARBA" id="ARBA00023182"/>
    </source>
</evidence>
<keyword evidence="11" id="KW-0732">Signal</keyword>
<dbReference type="PROSITE" id="PS00290">
    <property type="entry name" value="IG_MHC"/>
    <property type="match status" value="1"/>
</dbReference>
<evidence type="ECO:0000256" key="3">
    <source>
        <dbReference type="ARBA" id="ARBA00022859"/>
    </source>
</evidence>
<dbReference type="PROSITE" id="PS50835">
    <property type="entry name" value="IG_LIKE"/>
    <property type="match status" value="1"/>
</dbReference>
<dbReference type="CDD" id="cd05766">
    <property type="entry name" value="IgC1_MHC_II_beta"/>
    <property type="match status" value="1"/>
</dbReference>
<keyword evidence="6 10" id="KW-0472">Membrane</keyword>
<dbReference type="Proteomes" id="UP000694393">
    <property type="component" value="Unplaced"/>
</dbReference>
<keyword evidence="8" id="KW-0325">Glycoprotein</keyword>
<dbReference type="SMART" id="SM00407">
    <property type="entry name" value="IGc1"/>
    <property type="match status" value="1"/>
</dbReference>
<evidence type="ECO:0000256" key="6">
    <source>
        <dbReference type="ARBA" id="ARBA00023136"/>
    </source>
</evidence>
<keyword evidence="4 10" id="KW-1133">Transmembrane helix</keyword>
<dbReference type="GO" id="GO:0002504">
    <property type="term" value="P:antigen processing and presentation of peptide or polysaccharide antigen via MHC class II"/>
    <property type="evidence" value="ECO:0007669"/>
    <property type="project" value="UniProtKB-KW"/>
</dbReference>
<keyword evidence="2 10" id="KW-0812">Transmembrane</keyword>
<dbReference type="InterPro" id="IPR000353">
    <property type="entry name" value="MHC_II_b_N"/>
</dbReference>
<dbReference type="GO" id="GO:0042613">
    <property type="term" value="C:MHC class II protein complex"/>
    <property type="evidence" value="ECO:0007669"/>
    <property type="project" value="UniProtKB-KW"/>
</dbReference>
<protein>
    <recommendedName>
        <fullName evidence="12">Ig-like domain-containing protein</fullName>
    </recommendedName>
</protein>
<evidence type="ECO:0000256" key="2">
    <source>
        <dbReference type="ARBA" id="ARBA00022692"/>
    </source>
</evidence>
<accession>A0A8C8SFP4</accession>